<keyword evidence="6 10" id="KW-1015">Disulfide bond</keyword>
<dbReference type="eggNOG" id="ENOG502QV0Z">
    <property type="taxonomic scope" value="Eukaryota"/>
</dbReference>
<dbReference type="PaxDb" id="4565-Traes_3B_3D7717793.1"/>
<reference evidence="13" key="2">
    <citation type="submission" date="2020-03" db="EMBL/GenBank/DDBJ databases">
        <title>The second near-complete assembly of the hexaploid bread wheat (Triticum aestivum) genome.</title>
        <authorList>
            <person name="Zimin A.V."/>
            <person name="Puiu D."/>
            <person name="Shumante A."/>
            <person name="Alonge M."/>
            <person name="Salzberg S.L."/>
        </authorList>
    </citation>
    <scope>NUCLEOTIDE SEQUENCE</scope>
    <source>
        <tissue evidence="13">Leaf</tissue>
    </source>
</reference>
<comment type="caution">
    <text evidence="13">The sequence shown here is derived from an EMBL/GenBank/DDBJ whole genome shotgun (WGS) entry which is preliminary data.</text>
</comment>
<dbReference type="OMA" id="RTDYAPW"/>
<reference evidence="13" key="1">
    <citation type="journal article" date="2017" name="Gigascience">
        <title>The first near-complete assembly of the hexaploid bread wheat genome, Triticum aestivum.</title>
        <authorList>
            <person name="Zimin A.V."/>
            <person name="Puiu D."/>
            <person name="Hall R."/>
            <person name="Kingan S."/>
            <person name="Clavijo B.J."/>
            <person name="Salzberg S.L."/>
        </authorList>
    </citation>
    <scope>NUCLEOTIDE SEQUENCE</scope>
    <source>
        <tissue evidence="13">Leaf</tissue>
    </source>
</reference>
<dbReference type="SUPFAM" id="SSF51182">
    <property type="entry name" value="RmlC-like cupins"/>
    <property type="match status" value="1"/>
</dbReference>
<dbReference type="Gene3D" id="2.60.120.10">
    <property type="entry name" value="Jelly Rolls"/>
    <property type="match status" value="1"/>
</dbReference>
<dbReference type="SMART" id="SM00835">
    <property type="entry name" value="Cupin_1"/>
    <property type="match status" value="1"/>
</dbReference>
<evidence type="ECO:0000256" key="4">
    <source>
        <dbReference type="ARBA" id="ARBA00022525"/>
    </source>
</evidence>
<dbReference type="CDD" id="cd02241">
    <property type="entry name" value="cupin_OxOx"/>
    <property type="match status" value="1"/>
</dbReference>
<dbReference type="InterPro" id="IPR006045">
    <property type="entry name" value="Cupin_1"/>
</dbReference>
<dbReference type="InterPro" id="IPR019780">
    <property type="entry name" value="Germin_Mn-BS"/>
</dbReference>
<dbReference type="InterPro" id="IPR001929">
    <property type="entry name" value="Germin"/>
</dbReference>
<feature type="binding site" evidence="8">
    <location>
        <position position="127"/>
    </location>
    <ligand>
        <name>oxalate</name>
        <dbReference type="ChEBI" id="CHEBI:30623"/>
    </ligand>
</feature>
<accession>A0A3B6FY28</accession>
<evidence type="ECO:0000256" key="7">
    <source>
        <dbReference type="ARBA" id="ARBA00023211"/>
    </source>
</evidence>
<evidence type="ECO:0000256" key="10">
    <source>
        <dbReference type="PIRSR" id="PIRSR601929-3"/>
    </source>
</evidence>
<keyword evidence="4 11" id="KW-0964">Secreted</keyword>
<feature type="binding site" evidence="9">
    <location>
        <position position="127"/>
    </location>
    <ligand>
        <name>Mn(2+)</name>
        <dbReference type="ChEBI" id="CHEBI:29035"/>
    </ligand>
</feature>
<protein>
    <recommendedName>
        <fullName evidence="11">Germin-like protein</fullName>
    </recommendedName>
</protein>
<evidence type="ECO:0000256" key="2">
    <source>
        <dbReference type="ARBA" id="ARBA00007456"/>
    </source>
</evidence>
<dbReference type="InterPro" id="IPR014710">
    <property type="entry name" value="RmlC-like_jellyroll"/>
</dbReference>
<proteinExistence type="inferred from homology"/>
<evidence type="ECO:0000256" key="3">
    <source>
        <dbReference type="ARBA" id="ARBA00022523"/>
    </source>
</evidence>
<feature type="signal peptide" evidence="11">
    <location>
        <begin position="1"/>
        <end position="26"/>
    </location>
</feature>
<feature type="binding site" evidence="9">
    <location>
        <position position="166"/>
    </location>
    <ligand>
        <name>Mn(2+)</name>
        <dbReference type="ChEBI" id="CHEBI:29035"/>
    </ligand>
</feature>
<keyword evidence="5 8" id="KW-0479">Metal-binding</keyword>
<evidence type="ECO:0000259" key="12">
    <source>
        <dbReference type="SMART" id="SM00835"/>
    </source>
</evidence>
<keyword evidence="7 8" id="KW-0464">Manganese</keyword>
<sequence length="229" mass="23808">MAKLCAVLLAACSALLALGAAPSTLAGDPDMLQDICVADYMSLQGPLRVNGYPCKPAENVTADDFFYGGLASAADVYGGGNPMGSVVTAADVERLPGLNTLGVSMSRIDYAPWGGTNPPHMHPRATEILFVAEGTLEVGFITTAGRHITRGVPRGGVFVFPRGMMHYERSVGEAPAVAISAFDSQLPGTQRLGEAMFGAAPGLPTDVLARALQTDGGVVESIRSKFQPK</sequence>
<evidence type="ECO:0000256" key="5">
    <source>
        <dbReference type="ARBA" id="ARBA00022723"/>
    </source>
</evidence>
<evidence type="ECO:0000256" key="1">
    <source>
        <dbReference type="ARBA" id="ARBA00004271"/>
    </source>
</evidence>
<evidence type="ECO:0000256" key="9">
    <source>
        <dbReference type="PIRSR" id="PIRSR601929-2"/>
    </source>
</evidence>
<feature type="disulfide bond" evidence="10">
    <location>
        <begin position="36"/>
        <end position="54"/>
    </location>
</feature>
<evidence type="ECO:0000256" key="11">
    <source>
        <dbReference type="RuleBase" id="RU366015"/>
    </source>
</evidence>
<keyword evidence="11" id="KW-0732">Signal</keyword>
<dbReference type="EMBL" id="CM022218">
    <property type="protein sequence ID" value="KAF7033254.1"/>
    <property type="molecule type" value="Genomic_DNA"/>
</dbReference>
<name>A0A3B6FY28_WHEAT</name>
<dbReference type="Pfam" id="PF00190">
    <property type="entry name" value="Cupin_1"/>
    <property type="match status" value="1"/>
</dbReference>
<feature type="domain" description="Cupin type-1" evidence="12">
    <location>
        <begin position="74"/>
        <end position="220"/>
    </location>
</feature>
<feature type="binding site" evidence="8">
    <location>
        <position position="122"/>
    </location>
    <ligand>
        <name>oxalate</name>
        <dbReference type="ChEBI" id="CHEBI:30623"/>
    </ligand>
</feature>
<evidence type="ECO:0000256" key="6">
    <source>
        <dbReference type="ARBA" id="ARBA00023157"/>
    </source>
</evidence>
<comment type="similarity">
    <text evidence="2 11">Belongs to the germin family.</text>
</comment>
<feature type="chain" id="PRO_5044998388" description="Germin-like protein" evidence="11">
    <location>
        <begin position="27"/>
        <end position="229"/>
    </location>
</feature>
<gene>
    <name evidence="13" type="ORF">CFC21_044373</name>
</gene>
<dbReference type="PROSITE" id="PS00725">
    <property type="entry name" value="GERMIN"/>
    <property type="match status" value="1"/>
</dbReference>
<keyword evidence="3 11" id="KW-0052">Apoplast</keyword>
<evidence type="ECO:0000256" key="8">
    <source>
        <dbReference type="PIRSR" id="PIRSR601929-1"/>
    </source>
</evidence>
<dbReference type="Proteomes" id="UP000815260">
    <property type="component" value="Chromosome 3B"/>
</dbReference>
<dbReference type="PANTHER" id="PTHR31238">
    <property type="entry name" value="GERMIN-LIKE PROTEIN SUBFAMILY 3 MEMBER 3"/>
    <property type="match status" value="1"/>
</dbReference>
<dbReference type="PRINTS" id="PR00325">
    <property type="entry name" value="GERMIN"/>
</dbReference>
<dbReference type="STRING" id="4565.W5CTG8"/>
<organism evidence="13">
    <name type="scientific">Triticum aestivum</name>
    <name type="common">Wheat</name>
    <dbReference type="NCBI Taxonomy" id="4565"/>
    <lineage>
        <taxon>Eukaryota</taxon>
        <taxon>Viridiplantae</taxon>
        <taxon>Streptophyta</taxon>
        <taxon>Embryophyta</taxon>
        <taxon>Tracheophyta</taxon>
        <taxon>Spermatophyta</taxon>
        <taxon>Magnoliopsida</taxon>
        <taxon>Liliopsida</taxon>
        <taxon>Poales</taxon>
        <taxon>Poaceae</taxon>
        <taxon>BOP clade</taxon>
        <taxon>Pooideae</taxon>
        <taxon>Triticodae</taxon>
        <taxon>Triticeae</taxon>
        <taxon>Triticinae</taxon>
        <taxon>Triticum</taxon>
    </lineage>
</organism>
<comment type="subcellular location">
    <subcellularLocation>
        <location evidence="1 11">Secreted</location>
        <location evidence="1 11">Extracellular space</location>
        <location evidence="1 11">Apoplast</location>
    </subcellularLocation>
</comment>
<dbReference type="InterPro" id="IPR011051">
    <property type="entry name" value="RmlC_Cupin_sf"/>
</dbReference>
<evidence type="ECO:0000313" key="13">
    <source>
        <dbReference type="EMBL" id="KAF7033254.1"/>
    </source>
</evidence>
<feature type="binding site" evidence="9">
    <location>
        <position position="120"/>
    </location>
    <ligand>
        <name>Mn(2+)</name>
        <dbReference type="ChEBI" id="CHEBI:29035"/>
    </ligand>
</feature>
<feature type="binding site" evidence="9">
    <location>
        <position position="122"/>
    </location>
    <ligand>
        <name>Mn(2+)</name>
        <dbReference type="ChEBI" id="CHEBI:29035"/>
    </ligand>
</feature>
<feature type="binding site" evidence="8">
    <location>
        <position position="117"/>
    </location>
    <ligand>
        <name>oxalate</name>
        <dbReference type="ChEBI" id="CHEBI:30623"/>
    </ligand>
</feature>